<dbReference type="RefSeq" id="WP_152125971.1">
    <property type="nucleotide sequence ID" value="NZ_WELI01000009.1"/>
</dbReference>
<reference evidence="2 3" key="1">
    <citation type="submission" date="2019-10" db="EMBL/GenBank/DDBJ databases">
        <title>Rudanella paleaurantiibacter sp. nov., isolated from sludge.</title>
        <authorList>
            <person name="Xu S.Q."/>
        </authorList>
    </citation>
    <scope>NUCLEOTIDE SEQUENCE [LARGE SCALE GENOMIC DNA]</scope>
    <source>
        <strain evidence="2 3">HX-22-17</strain>
    </source>
</reference>
<evidence type="ECO:0000259" key="1">
    <source>
        <dbReference type="Pfam" id="PF19404"/>
    </source>
</evidence>
<evidence type="ECO:0000313" key="2">
    <source>
        <dbReference type="EMBL" id="KAB7728020.1"/>
    </source>
</evidence>
<keyword evidence="3" id="KW-1185">Reference proteome</keyword>
<dbReference type="InterPro" id="IPR046020">
    <property type="entry name" value="DUF5977"/>
</dbReference>
<name>A0A7J5TV34_9BACT</name>
<comment type="caution">
    <text evidence="2">The sequence shown here is derived from an EMBL/GenBank/DDBJ whole genome shotgun (WGS) entry which is preliminary data.</text>
</comment>
<proteinExistence type="predicted"/>
<accession>A0A7J5TV34</accession>
<dbReference type="Proteomes" id="UP000488299">
    <property type="component" value="Unassembled WGS sequence"/>
</dbReference>
<protein>
    <recommendedName>
        <fullName evidence="1">DUF5977 domain-containing protein</fullName>
    </recommendedName>
</protein>
<gene>
    <name evidence="2" type="ORF">F5984_19895</name>
</gene>
<organism evidence="2 3">
    <name type="scientific">Rudanella paleaurantiibacter</name>
    <dbReference type="NCBI Taxonomy" id="2614655"/>
    <lineage>
        <taxon>Bacteria</taxon>
        <taxon>Pseudomonadati</taxon>
        <taxon>Bacteroidota</taxon>
        <taxon>Cytophagia</taxon>
        <taxon>Cytophagales</taxon>
        <taxon>Cytophagaceae</taxon>
        <taxon>Rudanella</taxon>
    </lineage>
</organism>
<feature type="domain" description="DUF5977" evidence="1">
    <location>
        <begin position="487"/>
        <end position="553"/>
    </location>
</feature>
<dbReference type="EMBL" id="WELI01000009">
    <property type="protein sequence ID" value="KAB7728020.1"/>
    <property type="molecule type" value="Genomic_DNA"/>
</dbReference>
<evidence type="ECO:0000313" key="3">
    <source>
        <dbReference type="Proteomes" id="UP000488299"/>
    </source>
</evidence>
<sequence length="685" mass="76240">MIDALATNLVHQPLRFSRNRLEVTIDAADTSLTSRADLRYALKILVPTFAQSTEFEELTTLVGRERPPVTIGGSTRYDGAQFRIDEVLDGFLEATKPAARQSRLSLLPSLTMPYCLQETVTGGEPAVDINLTRPKEWVFKGGLSHEDFAGWGERFFDRHLRDTRQFLTWQPNRKQVGRSDVDEEYLYFLLNFTPLPTQLRLRAQLNRADGTSETRTLLTLDRPGLNSVVCCPVGFVQLGLGSEPDLLDYRIWLANESNFRLSEVRIFEVDPNERPWERYLLLSNSLGGWDTMRLLGQSEETATAKRTVAERDEYGATAIDFAGLRVVDVQGDQTLTVSTGWFSRQGVVWTRYLNELLYAKGIFLITNKGHVPLQLATNELVVHDDDADLLSRTLVFTRTKTDQNYSALGPAPVEPARPTAWRGMGFRHVLDGFGFRTGLGAPIRLRQYYTDTNEDVKPITEKPNVAGDEHYISPTPIPGTVPGTTPFASAEISRLGTYRRSNCTGGMEGGAATILIPAGRYGGENAGDANALAEAEYRATDTQAYANEHGSCSFSENYAWTVPAGQWHVRFSHPLQMAIFHNDGLGGPADMGNTESLQGTAGAFIYPAKSNDLNFPVGDLNWLVYVFGDPGALKRVKFYRNGALLWSRDITINRDGFELLALLVGEATTYPMASGDRTFIKYEDR</sequence>
<dbReference type="AlphaFoldDB" id="A0A7J5TV34"/>
<dbReference type="Pfam" id="PF19404">
    <property type="entry name" value="DUF5977"/>
    <property type="match status" value="1"/>
</dbReference>